<dbReference type="Pfam" id="PF12727">
    <property type="entry name" value="PBP_like"/>
    <property type="match status" value="1"/>
</dbReference>
<dbReference type="Gene3D" id="1.10.10.10">
    <property type="entry name" value="Winged helix-like DNA-binding domain superfamily/Winged helix DNA-binding domain"/>
    <property type="match status" value="1"/>
</dbReference>
<dbReference type="InterPro" id="IPR036390">
    <property type="entry name" value="WH_DNA-bd_sf"/>
</dbReference>
<reference evidence="3 4" key="1">
    <citation type="submission" date="2019-02" db="EMBL/GenBank/DDBJ databases">
        <title>Genomic Encyclopedia of Type Strains, Phase IV (KMG-IV): sequencing the most valuable type-strain genomes for metagenomic binning, comparative biology and taxonomic classification.</title>
        <authorList>
            <person name="Goeker M."/>
        </authorList>
    </citation>
    <scope>NUCLEOTIDE SEQUENCE [LARGE SCALE GENOMIC DNA]</scope>
    <source>
        <strain evidence="3 4">DSM 10617</strain>
    </source>
</reference>
<comment type="caution">
    <text evidence="3">The sequence shown here is derived from an EMBL/GenBank/DDBJ whole genome shotgun (WGS) entry which is preliminary data.</text>
</comment>
<dbReference type="InterPro" id="IPR036388">
    <property type="entry name" value="WH-like_DNA-bd_sf"/>
</dbReference>
<dbReference type="PANTHER" id="PTHR38431">
    <property type="entry name" value="BLL2305 PROTEIN"/>
    <property type="match status" value="1"/>
</dbReference>
<dbReference type="GO" id="GO:0003700">
    <property type="term" value="F:DNA-binding transcription factor activity"/>
    <property type="evidence" value="ECO:0007669"/>
    <property type="project" value="InterPro"/>
</dbReference>
<gene>
    <name evidence="3" type="ORF">EV685_1365</name>
</gene>
<protein>
    <submittedName>
        <fullName evidence="3">Putative molybdopterin biosynthesis protein</fullName>
    </submittedName>
</protein>
<dbReference type="Pfam" id="PF00126">
    <property type="entry name" value="HTH_1"/>
    <property type="match status" value="1"/>
</dbReference>
<feature type="domain" description="HTH lysR-type" evidence="1">
    <location>
        <begin position="29"/>
        <end position="84"/>
    </location>
</feature>
<accession>A0A4V2EWQ5</accession>
<dbReference type="SUPFAM" id="SSF46785">
    <property type="entry name" value="Winged helix' DNA-binding domain"/>
    <property type="match status" value="1"/>
</dbReference>
<keyword evidence="4" id="KW-1185">Reference proteome</keyword>
<dbReference type="Proteomes" id="UP000293433">
    <property type="component" value="Unassembled WGS sequence"/>
</dbReference>
<sequence length="382" mass="41333">MKSLGVHLQYSFDPSAQQGAQVRNPLFDLLWAVRENGSIQHAAKALGLSYRHVWGSLKQWQEVLGEPLVSWSQGQPARLTPFAERLVWAETRARTRLTPHIEALRVELERALAEARDGDQHVLTIYASHDLALPALRELASRQQRLHVELRFAGSVDALRALAEGRCRIAGFHVPPLPDSPKLFAQALKPLLKPGQHKLIGFSRRAQGLMVAPGNPLSLRTLADVVRTGARFVQRQTGSGTRLLTDHLLQDAGLPADALNRHELAAEDSHIAVAAAIASGLGDVGMGIQAAAQSFGLAFVPMANEDYFLVGLKDALDHPAVLKLRAVLGSTDWQQTLAAVPGYEPPAIGAAGEVLSLTKALPWWHFKQAKASVAPLGLLPTG</sequence>
<dbReference type="RefSeq" id="WP_130481236.1">
    <property type="nucleotide sequence ID" value="NZ_SGWV01000008.1"/>
</dbReference>
<dbReference type="OrthoDB" id="9805928at2"/>
<dbReference type="InterPro" id="IPR000847">
    <property type="entry name" value="LysR_HTH_N"/>
</dbReference>
<evidence type="ECO:0000313" key="3">
    <source>
        <dbReference type="EMBL" id="RZS56810.1"/>
    </source>
</evidence>
<dbReference type="SUPFAM" id="SSF53850">
    <property type="entry name" value="Periplasmic binding protein-like II"/>
    <property type="match status" value="1"/>
</dbReference>
<evidence type="ECO:0000259" key="2">
    <source>
        <dbReference type="Pfam" id="PF12727"/>
    </source>
</evidence>
<dbReference type="PANTHER" id="PTHR38431:SF1">
    <property type="entry name" value="BLL2305 PROTEIN"/>
    <property type="match status" value="1"/>
</dbReference>
<dbReference type="AlphaFoldDB" id="A0A4V2EWQ5"/>
<dbReference type="InterPro" id="IPR024370">
    <property type="entry name" value="PBP_domain"/>
</dbReference>
<feature type="domain" description="PBP" evidence="2">
    <location>
        <begin position="137"/>
        <end position="328"/>
    </location>
</feature>
<name>A0A4V2EWQ5_9BURK</name>
<dbReference type="EMBL" id="SGWV01000008">
    <property type="protein sequence ID" value="RZS56810.1"/>
    <property type="molecule type" value="Genomic_DNA"/>
</dbReference>
<organism evidence="3 4">
    <name type="scientific">Sphaerotilus mobilis</name>
    <dbReference type="NCBI Taxonomy" id="47994"/>
    <lineage>
        <taxon>Bacteria</taxon>
        <taxon>Pseudomonadati</taxon>
        <taxon>Pseudomonadota</taxon>
        <taxon>Betaproteobacteria</taxon>
        <taxon>Burkholderiales</taxon>
        <taxon>Sphaerotilaceae</taxon>
        <taxon>Sphaerotilus</taxon>
    </lineage>
</organism>
<evidence type="ECO:0000313" key="4">
    <source>
        <dbReference type="Proteomes" id="UP000293433"/>
    </source>
</evidence>
<proteinExistence type="predicted"/>
<evidence type="ECO:0000259" key="1">
    <source>
        <dbReference type="Pfam" id="PF00126"/>
    </source>
</evidence>